<evidence type="ECO:0000313" key="3">
    <source>
        <dbReference type="EMBL" id="QBC45926.1"/>
    </source>
</evidence>
<dbReference type="InterPro" id="IPR025406">
    <property type="entry name" value="DUF4132"/>
</dbReference>
<evidence type="ECO:0000313" key="4">
    <source>
        <dbReference type="Proteomes" id="UP000515917"/>
    </source>
</evidence>
<evidence type="ECO:0000256" key="1">
    <source>
        <dbReference type="SAM" id="MobiDB-lite"/>
    </source>
</evidence>
<organism evidence="3 4">
    <name type="scientific">Iodobacter fluviatilis</name>
    <dbReference type="NCBI Taxonomy" id="537"/>
    <lineage>
        <taxon>Bacteria</taxon>
        <taxon>Pseudomonadati</taxon>
        <taxon>Pseudomonadota</taxon>
        <taxon>Betaproteobacteria</taxon>
        <taxon>Neisseriales</taxon>
        <taxon>Chitinibacteraceae</taxon>
        <taxon>Iodobacter</taxon>
    </lineage>
</organism>
<geneLocation type="plasmid" evidence="3 4">
    <name>pl1</name>
</geneLocation>
<sequence>MNKSTENNTQPWLSETDELPLTKKQAEAILPSRRNPGKTAKLNAHEAWQSFRQTLLAHDPASWQHQHPSDELATAFDEATALLQQAEPAPASDAAYAILLRRAMQWSARLQSAPIHGWDSSTINAVAAWQVCMSAIELFRLCSQFLLATLGYERTLGIVLQALRFRLELQNDSVSISREFFYEAVTQSNTYEPSLLNVLTGDLTLRCALAQADEAVWLRCVEQIQAAFDSQHVLHRIYLLWLLPDCHDWVKAETLALCQSPLKIAHWFTPLLTIAPDRETVQALRTSKAFYILYDGFSQLLRTHGVIGVPTNWSTWLPNLVQQLGMDALPEIIRNYDETTVRNWLGTVNHPLVLRSLAERAGQDNTALEHFSKACQRWPLTAIAVLADLLSTKTDKKLPYAKQWRDLLDQLLQQNADAATQLQAWISVEAHTFLLQRSKSTAAKQVFAANEKLPAVLANPPWLSQQTRSEMPVFTLDVLPLDPIERWDAQAKQRFLSCPSYNEHYWGGSTDFEWAQKAIDNTSPESILAALGFRPYETRSDSIRLSNEKKRQHLLEALNAGDIPELALRMEAKDVVSRISSYALPLLSDEQALWLWNEYTPYRLTDTPYPMAVYGLRALPGLLKRVTQPNSALLPVTLYLGALELAAIMARKYRGKVKSQRELGQQWLLNFPEHSITALLPAALGTQSEAQDEARLALRLLREHGYAELIRQCAARYSSDDVMAAAEAFISEDPLDRFPSKISKMPAYWQPCSWRRPVLASNGKAIPDSAAEHLATMLRFPLAGGRYAGLDQVSAACTRDSLADFIWDAFQNWLTGGSPSKDSVIFQHLAPYANDETTRKLGTLVRQWSSDSIWVRAIAGLDMLTQIGTDVALLQINSIAFSCKKKTMQERAKEKIAQIAEERGLTVAEMEDRLAPDMGLDQNGSLRLDFGPRHFTLSFDETLKPFVRDTEGLRLADLPKPRKTDDEAMAKVATLQFKGLKKDVKTIASQQIRRLEQAMCQRRRWPVAVFAEFLAQHPLIRHLVQRLVWAVYPINDDTPLCLFRVAEDASYSDAQDDALTLPEGEICIGLPHPLDISAEDLAAFGQLFADYELLQPFPQLSRPVYRLNAEEAASNVLLRWNGKTTPSGRALGLTNKAWIHGSVENMNYQDFVLPLQNGVSLRLDISPGVPLFAREAGETQTVEKVSLNRNINEVIPFGSLDAITSSELVHELEMLTQ</sequence>
<name>A0A7G3GF12_9NEIS</name>
<protein>
    <submittedName>
        <fullName evidence="3">MolR family transcriptional regulator</fullName>
    </submittedName>
</protein>
<dbReference type="KEGG" id="ifl:C1H71_20520"/>
<accession>A0A7G3GF12</accession>
<feature type="region of interest" description="Disordered" evidence="1">
    <location>
        <begin position="1"/>
        <end position="23"/>
    </location>
</feature>
<proteinExistence type="predicted"/>
<evidence type="ECO:0000259" key="2">
    <source>
        <dbReference type="Pfam" id="PF13569"/>
    </source>
</evidence>
<dbReference type="EMBL" id="CP025783">
    <property type="protein sequence ID" value="QBC45926.1"/>
    <property type="molecule type" value="Genomic_DNA"/>
</dbReference>
<keyword evidence="4" id="KW-1185">Reference proteome</keyword>
<gene>
    <name evidence="3" type="ORF">C1H71_20520</name>
</gene>
<feature type="compositionally biased region" description="Polar residues" evidence="1">
    <location>
        <begin position="1"/>
        <end position="13"/>
    </location>
</feature>
<dbReference type="Pfam" id="PF13569">
    <property type="entry name" value="DUF4132"/>
    <property type="match status" value="1"/>
</dbReference>
<reference evidence="3 4" key="1">
    <citation type="submission" date="2018-01" db="EMBL/GenBank/DDBJ databases">
        <title>Genome sequence of Iodobacter sp. strain PCH194 isolated from Indian Trans-Himalaya.</title>
        <authorList>
            <person name="Kumar V."/>
            <person name="Thakur V."/>
            <person name="Kumar S."/>
            <person name="Singh D."/>
        </authorList>
    </citation>
    <scope>NUCLEOTIDE SEQUENCE [LARGE SCALE GENOMIC DNA]</scope>
    <source>
        <strain evidence="3 4">PCH194</strain>
        <plasmid evidence="3 4">pl1</plasmid>
    </source>
</reference>
<dbReference type="RefSeq" id="WP_130108393.1">
    <property type="nucleotide sequence ID" value="NZ_CP025783.1"/>
</dbReference>
<feature type="domain" description="DUF4132" evidence="2">
    <location>
        <begin position="952"/>
        <end position="1138"/>
    </location>
</feature>
<keyword evidence="3" id="KW-0614">Plasmid</keyword>
<dbReference type="AlphaFoldDB" id="A0A7G3GF12"/>
<dbReference type="Proteomes" id="UP000515917">
    <property type="component" value="Plasmid pl1"/>
</dbReference>